<reference evidence="4 5" key="1">
    <citation type="submission" date="2016-07" db="EMBL/GenBank/DDBJ databases">
        <title>High microdiversification within the ubiquitous acI lineage of Actinobacteria.</title>
        <authorList>
            <person name="Neuenschwander S.M."/>
            <person name="Salcher M."/>
            <person name="Ghai R."/>
            <person name="Pernthaler J."/>
        </authorList>
    </citation>
    <scope>NUCLEOTIDE SEQUENCE [LARGE SCALE GENOMIC DNA]</scope>
    <source>
        <strain evidence="4">MMS-IIB-76</strain>
    </source>
</reference>
<feature type="transmembrane region" description="Helical" evidence="1">
    <location>
        <begin position="131"/>
        <end position="154"/>
    </location>
</feature>
<keyword evidence="1" id="KW-1133">Transmembrane helix</keyword>
<dbReference type="EMBL" id="CP016778">
    <property type="protein sequence ID" value="ASY22589.1"/>
    <property type="molecule type" value="Genomic_DNA"/>
</dbReference>
<name>A0AAC9YVX0_9ACTN</name>
<evidence type="ECO:0000313" key="5">
    <source>
        <dbReference type="Proteomes" id="UP000217194"/>
    </source>
</evidence>
<organism evidence="4 5">
    <name type="scientific">Candidatus Planktophila versatilis</name>
    <dbReference type="NCBI Taxonomy" id="1884905"/>
    <lineage>
        <taxon>Bacteria</taxon>
        <taxon>Bacillati</taxon>
        <taxon>Actinomycetota</taxon>
        <taxon>Actinomycetes</taxon>
        <taxon>Candidatus Nanopelagicales</taxon>
        <taxon>Candidatus Nanopelagicaceae</taxon>
        <taxon>Candidatus Planktophila</taxon>
    </lineage>
</organism>
<protein>
    <submittedName>
        <fullName evidence="4">Acyltransferase</fullName>
    </submittedName>
</protein>
<evidence type="ECO:0000259" key="3">
    <source>
        <dbReference type="Pfam" id="PF19040"/>
    </source>
</evidence>
<dbReference type="RefSeq" id="WP_095697024.1">
    <property type="nucleotide sequence ID" value="NZ_CP016778.1"/>
</dbReference>
<feature type="transmembrane region" description="Helical" evidence="1">
    <location>
        <begin position="28"/>
        <end position="48"/>
    </location>
</feature>
<sequence length="616" mass="69159">MRLPQIQGLRALAVVLVLLYHAKFLPGGYIGVDIFYVISGYLITSLLLRECEKTDGISFARFYLRRIKRLLPASSLVLIITALVSWWVYPSILRADLGRDIAAASLYISNYFFALWQMDYQNLDAIPPVVIHYWSLAVEEQFYLLWPLIIYLLYKFGKRRTVGIGIAVITLISFLLSLFLTSASPLWAFYSLPTRAWELGIGALVLFFPAKWGDFQGYAWLAVIAIGYSAARFTDASAFPGTAALFPVLATAFTLASVKNWPKVIDTSSRLPVIQWLGNISYPLYLWHWPVLVIPNLYLGRELSIIERLIAIVLTLILADLTHRFVEQPLRVREFSQTRILAGATLITILTLILSIIIINSHNNQVTLKSGEQFSLESVLALPKIYQDGCHLENGQIIPPECTYGKRNAERKIVLFGDSHAAQWFPALEKMAKENGFALTSFTKSACPGPAIRKVNKGGYKNSDCSKWRDNVYKRIAELKPEAVLVSGMQYFQRPEGYQSRAQWWQEGQRKTLLALRGLTPKVIYIADTPHPKQDIPSCLSSKKARDCDNTEKTPLITVDGYLLVDPTPWLCARTCPAVLDGIVTYRDASHISVEMSTALSAQMARALRALGLDLG</sequence>
<dbReference type="Pfam" id="PF01757">
    <property type="entry name" value="Acyl_transf_3"/>
    <property type="match status" value="1"/>
</dbReference>
<keyword evidence="4" id="KW-0808">Transferase</keyword>
<feature type="transmembrane region" description="Helical" evidence="1">
    <location>
        <begin position="69"/>
        <end position="89"/>
    </location>
</feature>
<dbReference type="InterPro" id="IPR002656">
    <property type="entry name" value="Acyl_transf_3_dom"/>
</dbReference>
<keyword evidence="4" id="KW-0012">Acyltransferase</keyword>
<dbReference type="InterPro" id="IPR043968">
    <property type="entry name" value="SGNH"/>
</dbReference>
<evidence type="ECO:0000259" key="2">
    <source>
        <dbReference type="Pfam" id="PF01757"/>
    </source>
</evidence>
<dbReference type="PANTHER" id="PTHR23028">
    <property type="entry name" value="ACETYLTRANSFERASE"/>
    <property type="match status" value="1"/>
</dbReference>
<gene>
    <name evidence="4" type="ORF">A1sIIB76_03260</name>
</gene>
<dbReference type="GO" id="GO:0016020">
    <property type="term" value="C:membrane"/>
    <property type="evidence" value="ECO:0007669"/>
    <property type="project" value="TreeGrafter"/>
</dbReference>
<dbReference type="AlphaFoldDB" id="A0AAC9YVX0"/>
<feature type="transmembrane region" description="Helical" evidence="1">
    <location>
        <begin position="279"/>
        <end position="299"/>
    </location>
</feature>
<evidence type="ECO:0000313" key="4">
    <source>
        <dbReference type="EMBL" id="ASY22589.1"/>
    </source>
</evidence>
<feature type="transmembrane region" description="Helical" evidence="1">
    <location>
        <begin position="161"/>
        <end position="181"/>
    </location>
</feature>
<dbReference type="Pfam" id="PF19040">
    <property type="entry name" value="SGNH"/>
    <property type="match status" value="1"/>
</dbReference>
<evidence type="ECO:0000256" key="1">
    <source>
        <dbReference type="SAM" id="Phobius"/>
    </source>
</evidence>
<feature type="transmembrane region" description="Helical" evidence="1">
    <location>
        <begin position="215"/>
        <end position="231"/>
    </location>
</feature>
<feature type="transmembrane region" description="Helical" evidence="1">
    <location>
        <begin position="338"/>
        <end position="359"/>
    </location>
</feature>
<feature type="domain" description="Acyltransferase 3" evidence="2">
    <location>
        <begin position="5"/>
        <end position="322"/>
    </location>
</feature>
<feature type="transmembrane region" description="Helical" evidence="1">
    <location>
        <begin position="237"/>
        <end position="258"/>
    </location>
</feature>
<dbReference type="InterPro" id="IPR050879">
    <property type="entry name" value="Acyltransferase_3"/>
</dbReference>
<dbReference type="Proteomes" id="UP000217194">
    <property type="component" value="Chromosome"/>
</dbReference>
<accession>A0AAC9YVX0</accession>
<dbReference type="PANTHER" id="PTHR23028:SF53">
    <property type="entry name" value="ACYL_TRANSF_3 DOMAIN-CONTAINING PROTEIN"/>
    <property type="match status" value="1"/>
</dbReference>
<dbReference type="GO" id="GO:0009103">
    <property type="term" value="P:lipopolysaccharide biosynthetic process"/>
    <property type="evidence" value="ECO:0007669"/>
    <property type="project" value="TreeGrafter"/>
</dbReference>
<keyword evidence="1" id="KW-0472">Membrane</keyword>
<feature type="domain" description="SGNH" evidence="3">
    <location>
        <begin position="390"/>
        <end position="605"/>
    </location>
</feature>
<proteinExistence type="predicted"/>
<keyword evidence="1" id="KW-0812">Transmembrane</keyword>
<dbReference type="GO" id="GO:0016747">
    <property type="term" value="F:acyltransferase activity, transferring groups other than amino-acyl groups"/>
    <property type="evidence" value="ECO:0007669"/>
    <property type="project" value="InterPro"/>
</dbReference>